<gene>
    <name evidence="1" type="ORF">AWN68_08275</name>
</gene>
<dbReference type="Proteomes" id="UP000075615">
    <property type="component" value="Unassembled WGS sequence"/>
</dbReference>
<keyword evidence="2" id="KW-1185">Reference proteome</keyword>
<comment type="caution">
    <text evidence="1">The sequence shown here is derived from an EMBL/GenBank/DDBJ whole genome shotgun (WGS) entry which is preliminary data.</text>
</comment>
<evidence type="ECO:0000313" key="1">
    <source>
        <dbReference type="EMBL" id="KYG72693.1"/>
    </source>
</evidence>
<dbReference type="AlphaFoldDB" id="A0A150X1U8"/>
<accession>A0A150X1U8</accession>
<proteinExistence type="predicted"/>
<name>A0A150X1U8_9BACT</name>
<sequence>MNQLKQNSILNLMLSVYCRLKEGKEVLTSSLQIIKAKAYHLCSPFYGSTASHLLKFLRVEGRQVYPQLKKLRTNFTNSTKSILESVYYIDLKQLLMIG</sequence>
<reference evidence="1 2" key="1">
    <citation type="submission" date="2016-01" db="EMBL/GenBank/DDBJ databases">
        <title>Genome sequencing of Roseivirga echinicomitans KMM 6058.</title>
        <authorList>
            <person name="Selvaratnam C."/>
            <person name="Thevarajoo S."/>
            <person name="Goh K.M."/>
            <person name="Ee R."/>
            <person name="Chan K.-G."/>
            <person name="Chong C.S."/>
        </authorList>
    </citation>
    <scope>NUCLEOTIDE SEQUENCE [LARGE SCALE GENOMIC DNA]</scope>
    <source>
        <strain evidence="1 2">KMM 6058</strain>
    </source>
</reference>
<evidence type="ECO:0000313" key="2">
    <source>
        <dbReference type="Proteomes" id="UP000075615"/>
    </source>
</evidence>
<organism evidence="1 2">
    <name type="scientific">Roseivirga echinicomitans</name>
    <dbReference type="NCBI Taxonomy" id="296218"/>
    <lineage>
        <taxon>Bacteria</taxon>
        <taxon>Pseudomonadati</taxon>
        <taxon>Bacteroidota</taxon>
        <taxon>Cytophagia</taxon>
        <taxon>Cytophagales</taxon>
        <taxon>Roseivirgaceae</taxon>
        <taxon>Roseivirga</taxon>
    </lineage>
</organism>
<dbReference type="EMBL" id="LRDB01000050">
    <property type="protein sequence ID" value="KYG72693.1"/>
    <property type="molecule type" value="Genomic_DNA"/>
</dbReference>
<protein>
    <submittedName>
        <fullName evidence="1">Uncharacterized protein</fullName>
    </submittedName>
</protein>
<dbReference type="STRING" id="296218.AWN68_08275"/>